<dbReference type="RefSeq" id="WP_145258862.1">
    <property type="nucleotide sequence ID" value="NZ_CP036316.1"/>
</dbReference>
<evidence type="ECO:0000256" key="2">
    <source>
        <dbReference type="SAM" id="MobiDB-lite"/>
    </source>
</evidence>
<name>A0A517T3J0_9PLAN</name>
<feature type="coiled-coil region" evidence="1">
    <location>
        <begin position="63"/>
        <end position="415"/>
    </location>
</feature>
<feature type="compositionally biased region" description="Basic and acidic residues" evidence="2">
    <location>
        <begin position="1"/>
        <end position="10"/>
    </location>
</feature>
<keyword evidence="1" id="KW-0175">Coiled coil</keyword>
<reference evidence="3 4" key="1">
    <citation type="submission" date="2019-02" db="EMBL/GenBank/DDBJ databases">
        <title>Deep-cultivation of Planctomycetes and their phenomic and genomic characterization uncovers novel biology.</title>
        <authorList>
            <person name="Wiegand S."/>
            <person name="Jogler M."/>
            <person name="Boedeker C."/>
            <person name="Pinto D."/>
            <person name="Vollmers J."/>
            <person name="Rivas-Marin E."/>
            <person name="Kohn T."/>
            <person name="Peeters S.H."/>
            <person name="Heuer A."/>
            <person name="Rast P."/>
            <person name="Oberbeckmann S."/>
            <person name="Bunk B."/>
            <person name="Jeske O."/>
            <person name="Meyerdierks A."/>
            <person name="Storesund J.E."/>
            <person name="Kallscheuer N."/>
            <person name="Luecker S."/>
            <person name="Lage O.M."/>
            <person name="Pohl T."/>
            <person name="Merkel B.J."/>
            <person name="Hornburger P."/>
            <person name="Mueller R.-W."/>
            <person name="Bruemmer F."/>
            <person name="Labrenz M."/>
            <person name="Spormann A.M."/>
            <person name="Op den Camp H."/>
            <person name="Overmann J."/>
            <person name="Amann R."/>
            <person name="Jetten M.S.M."/>
            <person name="Mascher T."/>
            <person name="Medema M.H."/>
            <person name="Devos D.P."/>
            <person name="Kaster A.-K."/>
            <person name="Ovreas L."/>
            <person name="Rohde M."/>
            <person name="Galperin M.Y."/>
            <person name="Jogler C."/>
        </authorList>
    </citation>
    <scope>NUCLEOTIDE SEQUENCE [LARGE SCALE GENOMIC DNA]</scope>
    <source>
        <strain evidence="3 4">V22</strain>
    </source>
</reference>
<dbReference type="KEGG" id="chya:V22_01430"/>
<evidence type="ECO:0000313" key="4">
    <source>
        <dbReference type="Proteomes" id="UP000319976"/>
    </source>
</evidence>
<evidence type="ECO:0000313" key="3">
    <source>
        <dbReference type="EMBL" id="QDT62945.1"/>
    </source>
</evidence>
<protein>
    <submittedName>
        <fullName evidence="3">Uncharacterized protein</fullName>
    </submittedName>
</protein>
<feature type="region of interest" description="Disordered" evidence="2">
    <location>
        <begin position="1"/>
        <end position="51"/>
    </location>
</feature>
<feature type="coiled-coil region" evidence="1">
    <location>
        <begin position="442"/>
        <end position="501"/>
    </location>
</feature>
<feature type="region of interest" description="Disordered" evidence="2">
    <location>
        <begin position="718"/>
        <end position="749"/>
    </location>
</feature>
<feature type="coiled-coil region" evidence="1">
    <location>
        <begin position="548"/>
        <end position="582"/>
    </location>
</feature>
<dbReference type="EMBL" id="CP036316">
    <property type="protein sequence ID" value="QDT62945.1"/>
    <property type="molecule type" value="Genomic_DNA"/>
</dbReference>
<sequence length="749" mass="89036">MTDRPADKNFRTTKKSFPRPYLDLVDEVSPAQNTGERPTVERPEIAPPPPKFSIKGLARLVNDEHLREQLLELERREQRLSEQLTQFDREQRNFRLTQQDFDEETERAKSKLRAEQVELKRRNGELDEKLSRCDEILSEMEAQQAELTASREEFEEEKNSYLEQARKEALVALDSERAEIQADRNALRQRTSQIEAEQSQVLAELRQSWEAERAELRRKLTAKLSEELQADRALFEEEKNRFEARCEAERAELEHERELHDRALQRAREELDQREVAIEKEADQRRDALEVELDQRRKEVEAELQAARENWDAQCEERDVALRQKYAVEAEALENERELLETHKQAEQIRLDAERQQWAEELAAQQEELTNFKSTLQVEINEQRQEIESQRSGLAEELAAERAKHDQQLERERLAFEQERDAAQLVLEEEREVMENRFHFREEHLKKTQEELEIARDELNRRVQAGQAYAAELARQHKLRLDQLDKFRNNLEQREESVQREHSVLFEMRSAFIEQKSTQSERFAVDRANWERQRDVDHSEIEQQRTQLAARTEELSARQQRLDHLREELDQTHRENLELRVAVEEAWVELTRKAGTEDAQRRIATARKQVVEHFDRQEDLLRKDRQRLSTERAAIDQMTTQLEEQRRSLADWYREREGILLQREEQLAQQTKSRDAREKLWTQLQQRWLDEKAKAEKIIRELLGKIDSGEFTPRLQTEQHLSSLTHAAEEVTPEEGYEDPGPNLKIHAA</sequence>
<dbReference type="AlphaFoldDB" id="A0A517T3J0"/>
<proteinExistence type="predicted"/>
<accession>A0A517T3J0</accession>
<evidence type="ECO:0000256" key="1">
    <source>
        <dbReference type="SAM" id="Coils"/>
    </source>
</evidence>
<dbReference type="OrthoDB" id="208101at2"/>
<keyword evidence="4" id="KW-1185">Reference proteome</keyword>
<organism evidence="3 4">
    <name type="scientific">Calycomorphotria hydatis</name>
    <dbReference type="NCBI Taxonomy" id="2528027"/>
    <lineage>
        <taxon>Bacteria</taxon>
        <taxon>Pseudomonadati</taxon>
        <taxon>Planctomycetota</taxon>
        <taxon>Planctomycetia</taxon>
        <taxon>Planctomycetales</taxon>
        <taxon>Planctomycetaceae</taxon>
        <taxon>Calycomorphotria</taxon>
    </lineage>
</organism>
<dbReference type="Proteomes" id="UP000319976">
    <property type="component" value="Chromosome"/>
</dbReference>
<gene>
    <name evidence="3" type="ORF">V22_01430</name>
</gene>